<sequence>MIRESRYFFFGDRKSTDMGIENVNTEGGLVEETFLATSSINETTIKGNDTPFYEGKKRDPKQFNLNFYIVDYWNDKRLADIKRWLDVDTYQPLSFSENLDIVYYAMPVDTNDLVHNASKEGYVRLTMRCDSPYAYSRSITTPLYDASKEDITIEINNKGECTIVPSFKIQKIGKGDVQIENLSNFSSPSKFVDLDDGEIIAVTGEKEIVDSSKYGDERYDNFNEEYLQLGYGMNRIRVTGRCKILFNYRFKYR</sequence>
<dbReference type="Pfam" id="PF20753">
    <property type="entry name" value="DUF6558_C"/>
    <property type="match status" value="1"/>
</dbReference>
<gene>
    <name evidence="2" type="ORF">AB447_217010</name>
    <name evidence="3" type="ORF">P8828_21740</name>
</gene>
<reference evidence="3 5" key="3">
    <citation type="submission" date="2023-03" db="EMBL/GenBank/DDBJ databases">
        <title>Agriculturally important microbes genome sequencing.</title>
        <authorList>
            <person name="Dunlap C."/>
        </authorList>
    </citation>
    <scope>NUCLEOTIDE SEQUENCE [LARGE SCALE GENOMIC DNA]</scope>
    <source>
        <strain evidence="3 5">CBP-3203</strain>
    </source>
</reference>
<accession>A0A0T6BQB7</accession>
<dbReference type="Gene3D" id="2.40.30.200">
    <property type="match status" value="1"/>
</dbReference>
<name>A0A0T6BQB7_9BACI</name>
<dbReference type="OrthoDB" id="2731856at2"/>
<organism evidence="2 4">
    <name type="scientific">Bacillus glycinifermentans</name>
    <dbReference type="NCBI Taxonomy" id="1664069"/>
    <lineage>
        <taxon>Bacteria</taxon>
        <taxon>Bacillati</taxon>
        <taxon>Bacillota</taxon>
        <taxon>Bacilli</taxon>
        <taxon>Bacillales</taxon>
        <taxon>Bacillaceae</taxon>
        <taxon>Bacillus</taxon>
    </lineage>
</organism>
<dbReference type="Proteomes" id="UP000036168">
    <property type="component" value="Unassembled WGS sequence"/>
</dbReference>
<dbReference type="EMBL" id="LECW02000016">
    <property type="protein sequence ID" value="KRT93806.1"/>
    <property type="molecule type" value="Genomic_DNA"/>
</dbReference>
<evidence type="ECO:0000313" key="3">
    <source>
        <dbReference type="EMBL" id="MEC0487377.1"/>
    </source>
</evidence>
<dbReference type="EMBL" id="JARRTL010000030">
    <property type="protein sequence ID" value="MEC0487377.1"/>
    <property type="molecule type" value="Genomic_DNA"/>
</dbReference>
<dbReference type="AlphaFoldDB" id="A0A0T6BQB7"/>
<dbReference type="InterPro" id="IPR006520">
    <property type="entry name" value="Dit_BPSPP_N"/>
</dbReference>
<dbReference type="Proteomes" id="UP001341297">
    <property type="component" value="Unassembled WGS sequence"/>
</dbReference>
<evidence type="ECO:0000313" key="2">
    <source>
        <dbReference type="EMBL" id="KRT93806.1"/>
    </source>
</evidence>
<dbReference type="STRING" id="1664069.BGLY_1912"/>
<dbReference type="RefSeq" id="WP_048354008.1">
    <property type="nucleotide sequence ID" value="NZ_JARRTL010000030.1"/>
</dbReference>
<protein>
    <submittedName>
        <fullName evidence="3">Phage tail family protein</fullName>
    </submittedName>
</protein>
<dbReference type="NCBIfam" id="TIGR01633">
    <property type="entry name" value="phi3626_gp14_N"/>
    <property type="match status" value="1"/>
</dbReference>
<evidence type="ECO:0000259" key="1">
    <source>
        <dbReference type="Pfam" id="PF20753"/>
    </source>
</evidence>
<evidence type="ECO:0000313" key="5">
    <source>
        <dbReference type="Proteomes" id="UP001341297"/>
    </source>
</evidence>
<proteinExistence type="predicted"/>
<feature type="domain" description="Phage tail-like C-terminal" evidence="1">
    <location>
        <begin position="133"/>
        <end position="248"/>
    </location>
</feature>
<evidence type="ECO:0000313" key="4">
    <source>
        <dbReference type="Proteomes" id="UP000036168"/>
    </source>
</evidence>
<dbReference type="InterPro" id="IPR048276">
    <property type="entry name" value="Phage_tail-like_C"/>
</dbReference>
<keyword evidence="5" id="KW-1185">Reference proteome</keyword>
<reference evidence="2 4" key="1">
    <citation type="journal article" date="2015" name="Int. J. Syst. Evol. Microbiol.">
        <title>Bacillus glycinifermentans sp. nov., isolated from fermented soybean paste.</title>
        <authorList>
            <person name="Kim S.J."/>
            <person name="Dunlap C.A."/>
            <person name="Kwon S.W."/>
            <person name="Rooney A.P."/>
        </authorList>
    </citation>
    <scope>NUCLEOTIDE SEQUENCE [LARGE SCALE GENOMIC DNA]</scope>
    <source>
        <strain evidence="2 4">GO-13</strain>
    </source>
</reference>
<reference evidence="2" key="2">
    <citation type="submission" date="2015-10" db="EMBL/GenBank/DDBJ databases">
        <authorList>
            <person name="Gilbert D.G."/>
        </authorList>
    </citation>
    <scope>NUCLEOTIDE SEQUENCE</scope>
    <source>
        <strain evidence="2">GO-13</strain>
    </source>
</reference>
<comment type="caution">
    <text evidence="2">The sequence shown here is derived from an EMBL/GenBank/DDBJ whole genome shotgun (WGS) entry which is preliminary data.</text>
</comment>